<dbReference type="Proteomes" id="UP000292039">
    <property type="component" value="Unassembled WGS sequence"/>
</dbReference>
<keyword evidence="8" id="KW-0346">Stress response</keyword>
<dbReference type="SMART" id="SM00363">
    <property type="entry name" value="S4"/>
    <property type="match status" value="1"/>
</dbReference>
<feature type="compositionally biased region" description="Basic residues" evidence="5">
    <location>
        <begin position="113"/>
        <end position="127"/>
    </location>
</feature>
<dbReference type="Proteomes" id="UP000078084">
    <property type="component" value="Unassembled WGS sequence"/>
</dbReference>
<dbReference type="Gene3D" id="3.10.290.10">
    <property type="entry name" value="RNA-binding S4 domain"/>
    <property type="match status" value="1"/>
</dbReference>
<keyword evidence="3" id="KW-0238">DNA-binding</keyword>
<dbReference type="GO" id="GO:0003677">
    <property type="term" value="F:DNA binding"/>
    <property type="evidence" value="ECO:0007669"/>
    <property type="project" value="UniProtKB-KW"/>
</dbReference>
<keyword evidence="9" id="KW-1185">Reference proteome</keyword>
<evidence type="ECO:0000256" key="5">
    <source>
        <dbReference type="SAM" id="MobiDB-lite"/>
    </source>
</evidence>
<reference evidence="8 10" key="2">
    <citation type="submission" date="2019-02" db="EMBL/GenBank/DDBJ databases">
        <title>Genomic Encyclopedia of Type Strains, Phase IV (KMG-IV): sequencing the most valuable type-strain genomes for metagenomic binning, comparative biology and taxonomic classification.</title>
        <authorList>
            <person name="Goeker M."/>
        </authorList>
    </citation>
    <scope>NUCLEOTIDE SEQUENCE [LARGE SCALE GENOMIC DNA]</scope>
    <source>
        <strain evidence="8 10">DSM 16618</strain>
    </source>
</reference>
<dbReference type="OrthoDB" id="9797176at2"/>
<dbReference type="InterPro" id="IPR036986">
    <property type="entry name" value="S4_RNA-bd_sf"/>
</dbReference>
<organism evidence="7 9">
    <name type="scientific">Kerstersia gyiorum</name>
    <dbReference type="NCBI Taxonomy" id="206506"/>
    <lineage>
        <taxon>Bacteria</taxon>
        <taxon>Pseudomonadati</taxon>
        <taxon>Pseudomonadota</taxon>
        <taxon>Betaproteobacteria</taxon>
        <taxon>Burkholderiales</taxon>
        <taxon>Alcaligenaceae</taxon>
        <taxon>Kerstersia</taxon>
    </lineage>
</organism>
<evidence type="ECO:0000313" key="7">
    <source>
        <dbReference type="EMBL" id="KKO72411.1"/>
    </source>
</evidence>
<dbReference type="InterPro" id="IPR002942">
    <property type="entry name" value="S4_RNA-bd"/>
</dbReference>
<dbReference type="EMBL" id="SGWZ01000002">
    <property type="protein sequence ID" value="RZS70240.1"/>
    <property type="molecule type" value="Genomic_DNA"/>
</dbReference>
<dbReference type="RefSeq" id="WP_068368303.1">
    <property type="nucleotide sequence ID" value="NZ_CBCSEB010000001.1"/>
</dbReference>
<dbReference type="STRING" id="206506.AAV32_04885"/>
<dbReference type="GO" id="GO:0034605">
    <property type="term" value="P:cellular response to heat"/>
    <property type="evidence" value="ECO:0007669"/>
    <property type="project" value="InterPro"/>
</dbReference>
<evidence type="ECO:0000256" key="3">
    <source>
        <dbReference type="ARBA" id="ARBA00023125"/>
    </source>
</evidence>
<dbReference type="CDD" id="cd00165">
    <property type="entry name" value="S4"/>
    <property type="match status" value="1"/>
</dbReference>
<accession>A0A171KU44</accession>
<evidence type="ECO:0000259" key="6">
    <source>
        <dbReference type="SMART" id="SM00363"/>
    </source>
</evidence>
<evidence type="ECO:0000256" key="4">
    <source>
        <dbReference type="PROSITE-ProRule" id="PRU00182"/>
    </source>
</evidence>
<comment type="similarity">
    <text evidence="1">Belongs to the HSP15 family.</text>
</comment>
<reference evidence="7 9" key="1">
    <citation type="submission" date="2015-04" db="EMBL/GenBank/DDBJ databases">
        <title>Genome sequence of Kerstersia gyiorum CG1.</title>
        <authorList>
            <person name="Greninger A.L."/>
            <person name="Kozyreva V."/>
            <person name="Chaturvedi V."/>
        </authorList>
    </citation>
    <scope>NUCLEOTIDE SEQUENCE [LARGE SCALE GENOMIC DNA]</scope>
    <source>
        <strain evidence="7 9">CG1</strain>
    </source>
</reference>
<dbReference type="AlphaFoldDB" id="A0A171KU44"/>
<dbReference type="PROSITE" id="PS50889">
    <property type="entry name" value="S4"/>
    <property type="match status" value="1"/>
</dbReference>
<evidence type="ECO:0000256" key="2">
    <source>
        <dbReference type="ARBA" id="ARBA00022884"/>
    </source>
</evidence>
<comment type="caution">
    <text evidence="7">The sequence shown here is derived from an EMBL/GenBank/DDBJ whole genome shotgun (WGS) entry which is preliminary data.</text>
</comment>
<gene>
    <name evidence="7" type="ORF">AAV32_04885</name>
    <name evidence="8" type="ORF">EV679_1640</name>
</gene>
<protein>
    <submittedName>
        <fullName evidence="8">Heat shock protein Hsp15</fullName>
    </submittedName>
    <submittedName>
        <fullName evidence="7">RNA-binding protein S4</fullName>
    </submittedName>
</protein>
<sequence>MSDKVRLDKWLWAARFYKTRSLAVEEIGKGRVEVNGQAAKPAREIGPGDRLRIRKEDPPIEVVVRVPGAVRGPATVARTLYEETAESVAARERAAEMRRLAPEPSLEIAAGRPTKRDRRLIGKLRGK</sequence>
<keyword evidence="2 4" id="KW-0694">RNA-binding</keyword>
<evidence type="ECO:0000313" key="9">
    <source>
        <dbReference type="Proteomes" id="UP000078084"/>
    </source>
</evidence>
<evidence type="ECO:0000313" key="10">
    <source>
        <dbReference type="Proteomes" id="UP000292039"/>
    </source>
</evidence>
<dbReference type="GO" id="GO:0003727">
    <property type="term" value="F:single-stranded RNA binding"/>
    <property type="evidence" value="ECO:0007669"/>
    <property type="project" value="InterPro"/>
</dbReference>
<dbReference type="SUPFAM" id="SSF55174">
    <property type="entry name" value="Alpha-L RNA-binding motif"/>
    <property type="match status" value="1"/>
</dbReference>
<evidence type="ECO:0000256" key="1">
    <source>
        <dbReference type="ARBA" id="ARBA00008396"/>
    </source>
</evidence>
<feature type="domain" description="RNA-binding S4" evidence="6">
    <location>
        <begin position="5"/>
        <end position="71"/>
    </location>
</feature>
<feature type="region of interest" description="Disordered" evidence="5">
    <location>
        <begin position="100"/>
        <end position="127"/>
    </location>
</feature>
<dbReference type="EMBL" id="LBNE01000002">
    <property type="protein sequence ID" value="KKO72411.1"/>
    <property type="molecule type" value="Genomic_DNA"/>
</dbReference>
<dbReference type="PIRSF" id="PIRSF016821">
    <property type="entry name" value="HSP15"/>
    <property type="match status" value="1"/>
</dbReference>
<dbReference type="PATRIC" id="fig|206506.3.peg.1053"/>
<dbReference type="Pfam" id="PF01479">
    <property type="entry name" value="S4"/>
    <property type="match status" value="1"/>
</dbReference>
<name>A0A171KU44_9BURK</name>
<dbReference type="GO" id="GO:0043023">
    <property type="term" value="F:ribosomal large subunit binding"/>
    <property type="evidence" value="ECO:0007669"/>
    <property type="project" value="InterPro"/>
</dbReference>
<proteinExistence type="inferred from homology"/>
<evidence type="ECO:0000313" key="8">
    <source>
        <dbReference type="EMBL" id="RZS70240.1"/>
    </source>
</evidence>
<dbReference type="InterPro" id="IPR025708">
    <property type="entry name" value="HSP15"/>
</dbReference>